<feature type="transmembrane region" description="Helical" evidence="1">
    <location>
        <begin position="97"/>
        <end position="121"/>
    </location>
</feature>
<accession>A0ABP5I300</accession>
<gene>
    <name evidence="2" type="ORF">GCM10009823_09140</name>
</gene>
<keyword evidence="1" id="KW-0812">Transmembrane</keyword>
<keyword evidence="3" id="KW-1185">Reference proteome</keyword>
<evidence type="ECO:0000313" key="3">
    <source>
        <dbReference type="Proteomes" id="UP001500984"/>
    </source>
</evidence>
<dbReference type="RefSeq" id="WP_344335545.1">
    <property type="nucleotide sequence ID" value="NZ_BAAAPZ010000002.1"/>
</dbReference>
<dbReference type="InterPro" id="IPR021414">
    <property type="entry name" value="DUF3054"/>
</dbReference>
<proteinExistence type="predicted"/>
<reference evidence="3" key="1">
    <citation type="journal article" date="2019" name="Int. J. Syst. Evol. Microbiol.">
        <title>The Global Catalogue of Microorganisms (GCM) 10K type strain sequencing project: providing services to taxonomists for standard genome sequencing and annotation.</title>
        <authorList>
            <consortium name="The Broad Institute Genomics Platform"/>
            <consortium name="The Broad Institute Genome Sequencing Center for Infectious Disease"/>
            <person name="Wu L."/>
            <person name="Ma J."/>
        </authorList>
    </citation>
    <scope>NUCLEOTIDE SEQUENCE [LARGE SCALE GENOMIC DNA]</scope>
    <source>
        <strain evidence="3">JCM 15900</strain>
    </source>
</reference>
<keyword evidence="1" id="KW-1133">Transmembrane helix</keyword>
<protein>
    <submittedName>
        <fullName evidence="2">DUF3054 domain-containing protein</fullName>
    </submittedName>
</protein>
<keyword evidence="1" id="KW-0472">Membrane</keyword>
<feature type="transmembrane region" description="Helical" evidence="1">
    <location>
        <begin position="39"/>
        <end position="58"/>
    </location>
</feature>
<sequence length="130" mass="13704">MASKKPSHLVLALVLDLVLVAAFVVVGHYQHYRSFDPAALVQTAWPFLAALAVAWLLTRVWDRPLAPLATGAGVWAITVLLGMVIRFLGTGASVAEPFLVVATALNFVTLVGWRTIASIAVGGSGKGGRK</sequence>
<feature type="transmembrane region" description="Helical" evidence="1">
    <location>
        <begin position="65"/>
        <end position="85"/>
    </location>
</feature>
<dbReference type="Pfam" id="PF11255">
    <property type="entry name" value="DUF3054"/>
    <property type="match status" value="1"/>
</dbReference>
<organism evidence="2 3">
    <name type="scientific">Brevibacterium salitolerans</name>
    <dbReference type="NCBI Taxonomy" id="1403566"/>
    <lineage>
        <taxon>Bacteria</taxon>
        <taxon>Bacillati</taxon>
        <taxon>Actinomycetota</taxon>
        <taxon>Actinomycetes</taxon>
        <taxon>Micrococcales</taxon>
        <taxon>Brevibacteriaceae</taxon>
        <taxon>Brevibacterium</taxon>
    </lineage>
</organism>
<comment type="caution">
    <text evidence="2">The sequence shown here is derived from an EMBL/GenBank/DDBJ whole genome shotgun (WGS) entry which is preliminary data.</text>
</comment>
<evidence type="ECO:0000313" key="2">
    <source>
        <dbReference type="EMBL" id="GAA2091776.1"/>
    </source>
</evidence>
<dbReference type="Proteomes" id="UP001500984">
    <property type="component" value="Unassembled WGS sequence"/>
</dbReference>
<name>A0ABP5I300_9MICO</name>
<feature type="transmembrane region" description="Helical" evidence="1">
    <location>
        <begin position="9"/>
        <end position="27"/>
    </location>
</feature>
<evidence type="ECO:0000256" key="1">
    <source>
        <dbReference type="SAM" id="Phobius"/>
    </source>
</evidence>
<dbReference type="EMBL" id="BAAAPZ010000002">
    <property type="protein sequence ID" value="GAA2091776.1"/>
    <property type="molecule type" value="Genomic_DNA"/>
</dbReference>